<gene>
    <name evidence="1" type="ORF">ACFFRH_24305</name>
</gene>
<dbReference type="Proteomes" id="UP001589610">
    <property type="component" value="Unassembled WGS sequence"/>
</dbReference>
<dbReference type="EMBL" id="JBHMBS010000011">
    <property type="protein sequence ID" value="MFB9678616.1"/>
    <property type="molecule type" value="Genomic_DNA"/>
</dbReference>
<organism evidence="1 2">
    <name type="scientific">Streptosporangium vulgare</name>
    <dbReference type="NCBI Taxonomy" id="46190"/>
    <lineage>
        <taxon>Bacteria</taxon>
        <taxon>Bacillati</taxon>
        <taxon>Actinomycetota</taxon>
        <taxon>Actinomycetes</taxon>
        <taxon>Streptosporangiales</taxon>
        <taxon>Streptosporangiaceae</taxon>
        <taxon>Streptosporangium</taxon>
    </lineage>
</organism>
<comment type="caution">
    <text evidence="1">The sequence shown here is derived from an EMBL/GenBank/DDBJ whole genome shotgun (WGS) entry which is preliminary data.</text>
</comment>
<evidence type="ECO:0000313" key="2">
    <source>
        <dbReference type="Proteomes" id="UP001589610"/>
    </source>
</evidence>
<evidence type="ECO:0000313" key="1">
    <source>
        <dbReference type="EMBL" id="MFB9678616.1"/>
    </source>
</evidence>
<reference evidence="1 2" key="1">
    <citation type="submission" date="2024-09" db="EMBL/GenBank/DDBJ databases">
        <authorList>
            <person name="Sun Q."/>
            <person name="Mori K."/>
        </authorList>
    </citation>
    <scope>NUCLEOTIDE SEQUENCE [LARGE SCALE GENOMIC DNA]</scope>
    <source>
        <strain evidence="1 2">JCM 3028</strain>
    </source>
</reference>
<name>A0ABV5TK05_9ACTN</name>
<proteinExistence type="predicted"/>
<protein>
    <submittedName>
        <fullName evidence="1">Uncharacterized protein</fullName>
    </submittedName>
</protein>
<sequence length="331" mass="36261">MRYYFVILLCKTIPPLPRRGGGVNQEDFPLKRYIAGLACAATAVLGVPALASTAHAQAADPISALKSQLKSGNGVAFVDTLKIRSGKKSTILAHRKGELQFGASGVEASDHTTQLRFEEDLLAFDTEENTFGAEEDDIEKTETEKDLDRLFSGLTEPERVVRVKNKAYIWGGAFGQFLPQDKPWLVYPQDTFGLTGSLGQFVNPTEPATLKALLAHATVKRPTAYSGKITFGELHKVSPWFRVAHEAPLSKQQAKLVVNWRLFLNADRLPVRLTTSSSDFANGPTSTIDTRYSGWGSKVTIDAPPADQISTMKELNERFAADTPIPLLTVK</sequence>
<accession>A0ABV5TK05</accession>
<dbReference type="RefSeq" id="WP_344746240.1">
    <property type="nucleotide sequence ID" value="NZ_BAAAWW010000089.1"/>
</dbReference>
<keyword evidence="2" id="KW-1185">Reference proteome</keyword>